<keyword evidence="2" id="KW-0443">Lipid metabolism</keyword>
<dbReference type="InterPro" id="IPR025483">
    <property type="entry name" value="Lipase_euk"/>
</dbReference>
<gene>
    <name evidence="5" type="ORF">DCAF_LOCUS2797</name>
</gene>
<dbReference type="AlphaFoldDB" id="A0AAV1QWI4"/>
<dbReference type="GO" id="GO:0016788">
    <property type="term" value="F:hydrolase activity, acting on ester bonds"/>
    <property type="evidence" value="ECO:0007669"/>
    <property type="project" value="InterPro"/>
</dbReference>
<organism evidence="5 6">
    <name type="scientific">Dovyalis caffra</name>
    <dbReference type="NCBI Taxonomy" id="77055"/>
    <lineage>
        <taxon>Eukaryota</taxon>
        <taxon>Viridiplantae</taxon>
        <taxon>Streptophyta</taxon>
        <taxon>Embryophyta</taxon>
        <taxon>Tracheophyta</taxon>
        <taxon>Spermatophyta</taxon>
        <taxon>Magnoliopsida</taxon>
        <taxon>eudicotyledons</taxon>
        <taxon>Gunneridae</taxon>
        <taxon>Pentapetalae</taxon>
        <taxon>rosids</taxon>
        <taxon>fabids</taxon>
        <taxon>Malpighiales</taxon>
        <taxon>Salicaceae</taxon>
        <taxon>Flacourtieae</taxon>
        <taxon>Dovyalis</taxon>
    </lineage>
</organism>
<dbReference type="InterPro" id="IPR006693">
    <property type="entry name" value="AB_hydrolase_lipase"/>
</dbReference>
<evidence type="ECO:0000313" key="5">
    <source>
        <dbReference type="EMBL" id="CAK7325125.1"/>
    </source>
</evidence>
<accession>A0AAV1QWI4</accession>
<feature type="active site" description="Charge relay system" evidence="3">
    <location>
        <position position="360"/>
    </location>
</feature>
<dbReference type="PANTHER" id="PTHR11005">
    <property type="entry name" value="LYSOSOMAL ACID LIPASE-RELATED"/>
    <property type="match status" value="1"/>
</dbReference>
<dbReference type="Gene3D" id="3.40.50.1820">
    <property type="entry name" value="alpha/beta hydrolase"/>
    <property type="match status" value="1"/>
</dbReference>
<evidence type="ECO:0000256" key="3">
    <source>
        <dbReference type="PIRSR" id="PIRSR000862-1"/>
    </source>
</evidence>
<dbReference type="PIRSF" id="PIRSF000862">
    <property type="entry name" value="Steryl_ester_lip"/>
    <property type="match status" value="1"/>
</dbReference>
<keyword evidence="2" id="KW-0442">Lipid degradation</keyword>
<name>A0AAV1QWI4_9ROSI</name>
<feature type="domain" description="Partial AB-hydrolase lipase" evidence="4">
    <location>
        <begin position="54"/>
        <end position="116"/>
    </location>
</feature>
<evidence type="ECO:0000256" key="1">
    <source>
        <dbReference type="ARBA" id="ARBA00010701"/>
    </source>
</evidence>
<dbReference type="InterPro" id="IPR029058">
    <property type="entry name" value="AB_hydrolase_fold"/>
</dbReference>
<reference evidence="5 6" key="1">
    <citation type="submission" date="2024-01" db="EMBL/GenBank/DDBJ databases">
        <authorList>
            <person name="Waweru B."/>
        </authorList>
    </citation>
    <scope>NUCLEOTIDE SEQUENCE [LARGE SCALE GENOMIC DNA]</scope>
</reference>
<comment type="similarity">
    <text evidence="1 2">Belongs to the AB hydrolase superfamily. Lipase family.</text>
</comment>
<dbReference type="SUPFAM" id="SSF53474">
    <property type="entry name" value="alpha/beta-Hydrolases"/>
    <property type="match status" value="1"/>
</dbReference>
<keyword evidence="2" id="KW-0378">Hydrolase</keyword>
<feature type="active site" description="Nucleophile" evidence="3">
    <location>
        <position position="191"/>
    </location>
</feature>
<evidence type="ECO:0000259" key="4">
    <source>
        <dbReference type="Pfam" id="PF04083"/>
    </source>
</evidence>
<comment type="caution">
    <text evidence="5">The sequence shown here is derived from an EMBL/GenBank/DDBJ whole genome shotgun (WGS) entry which is preliminary data.</text>
</comment>
<protein>
    <recommendedName>
        <fullName evidence="2">Lipase</fullName>
    </recommendedName>
</protein>
<dbReference type="GO" id="GO:0016042">
    <property type="term" value="P:lipid catabolic process"/>
    <property type="evidence" value="ECO:0007669"/>
    <property type="project" value="UniProtKB-KW"/>
</dbReference>
<dbReference type="Pfam" id="PF04083">
    <property type="entry name" value="Abhydro_lipase"/>
    <property type="match status" value="1"/>
</dbReference>
<dbReference type="EMBL" id="CAWUPB010000850">
    <property type="protein sequence ID" value="CAK7325125.1"/>
    <property type="molecule type" value="Genomic_DNA"/>
</dbReference>
<dbReference type="FunFam" id="3.40.50.1820:FF:000126">
    <property type="entry name" value="Lipase"/>
    <property type="match status" value="1"/>
</dbReference>
<dbReference type="Proteomes" id="UP001314170">
    <property type="component" value="Unassembled WGS sequence"/>
</dbReference>
<sequence length="420" mass="46399">MERPKIGDEENCVLKGDNSSSIATSGNVIYGSSGGSTTLTSGVIDQPPANGTCATLVKIYGYECQELEVVTDDGYILSVQRIPEGRVGTRGNGDKKRQPVLIQHGVLVDGMTWLQNQPEQNLPTILADQGFDVWISNTRGTKFSSRHASLQPSQQEFWNWSWDELAKFDLPALFDYVYNETRQKIHYVGHSQGTLAAMVALSEGLLVEKIKSAALLSPVAYLKTTRSLLTVICREASIANLFGDSAFDPKTQLLPFLNLGNTLCAASGTNCYELLTPITGPNCCLNGSTYHLFANNQPQPTAMKNVRHFGQAIRNGFLAKYDYGSSEANMQRYGKAKPPVYNLSNIPSDLPLFLSYGLRDGLSDVQDVNLLLDILKPHHDADKLTTQYIKEYAHMDFIFGVNAKDIVYNQSEGFKVCFRE</sequence>
<evidence type="ECO:0000256" key="2">
    <source>
        <dbReference type="PIRNR" id="PIRNR000862"/>
    </source>
</evidence>
<evidence type="ECO:0000313" key="6">
    <source>
        <dbReference type="Proteomes" id="UP001314170"/>
    </source>
</evidence>
<proteinExistence type="inferred from homology"/>
<feature type="active site" description="Charge relay system" evidence="3">
    <location>
        <position position="394"/>
    </location>
</feature>
<keyword evidence="6" id="KW-1185">Reference proteome</keyword>